<organism evidence="1">
    <name type="scientific">Candidatus Nitrosarchaeum limnium SFB1</name>
    <dbReference type="NCBI Taxonomy" id="886738"/>
    <lineage>
        <taxon>Archaea</taxon>
        <taxon>Nitrososphaerota</taxon>
        <taxon>Nitrososphaeria</taxon>
        <taxon>Nitrosopumilales</taxon>
        <taxon>Nitrosopumilaceae</taxon>
        <taxon>Nitrosarchaeum</taxon>
    </lineage>
</organism>
<comment type="caution">
    <text evidence="1">The sequence shown here is derived from an EMBL/GenBank/DDBJ whole genome shotgun (WGS) entry which is preliminary data.</text>
</comment>
<evidence type="ECO:0000313" key="1">
    <source>
        <dbReference type="EMBL" id="EGG42612.1"/>
    </source>
</evidence>
<dbReference type="HOGENOM" id="CLU_1202667_0_0_2"/>
<dbReference type="EMBL" id="AEGP01000027">
    <property type="protein sequence ID" value="EGG42612.1"/>
    <property type="molecule type" value="Genomic_DNA"/>
</dbReference>
<reference evidence="1" key="1">
    <citation type="journal article" date="2011" name="PLoS ONE">
        <title>Genome of a low-salinity ammonia-oxidizing archaeon determined by single-cell and metagenomic analysis.</title>
        <authorList>
            <person name="Blainey P.C."/>
            <person name="Mosier A.C."/>
            <person name="Potanina A."/>
            <person name="Francis C.A."/>
            <person name="Quake S.R."/>
        </authorList>
    </citation>
    <scope>NUCLEOTIDE SEQUENCE [LARGE SCALE GENOMIC DNA]</scope>
    <source>
        <strain evidence="1">SFB1</strain>
    </source>
</reference>
<gene>
    <name evidence="1" type="ORF">Nlim_0497</name>
</gene>
<dbReference type="Proteomes" id="UP000004348">
    <property type="component" value="Chromosome"/>
</dbReference>
<sequence length="252" mass="29427">MPKNRKIMLSLILIMLSVIIIIKTEYSNAVNVSYDFEQYGISQMPETRYFEQYSELSAPSNTAVVYPILTQTAYEWNSIHDFYTRNCDACITVKIDKEYDPIYSTGANSFRILEFLGYDVIDDVSIDRDPNILKKYNTVILLHNEFVTQNEFFAITTHPNVIYLYPGALNSKVKINYEDQTMTLEQGPSFPESEIKNGFDWIYDNSNISENNTCDNWTFEMIYHGYMLNCTPEYLIQDSEELLKEIKRLSEL</sequence>
<dbReference type="AlphaFoldDB" id="F3KJ42"/>
<name>F3KJ42_9ARCH</name>
<protein>
    <submittedName>
        <fullName evidence="1">Uncharacterized protein</fullName>
    </submittedName>
</protein>
<proteinExistence type="predicted"/>
<dbReference type="STRING" id="886738.Nlim_0497"/>
<accession>F3KJ42</accession>